<reference evidence="2 3" key="1">
    <citation type="submission" date="2019-03" db="EMBL/GenBank/DDBJ databases">
        <title>First draft genome of Liparis tanakae, snailfish: a comprehensive survey of snailfish specific genes.</title>
        <authorList>
            <person name="Kim W."/>
            <person name="Song I."/>
            <person name="Jeong J.-H."/>
            <person name="Kim D."/>
            <person name="Kim S."/>
            <person name="Ryu S."/>
            <person name="Song J.Y."/>
            <person name="Lee S.K."/>
        </authorList>
    </citation>
    <scope>NUCLEOTIDE SEQUENCE [LARGE SCALE GENOMIC DNA]</scope>
    <source>
        <tissue evidence="2">Muscle</tissue>
    </source>
</reference>
<name>A0A4Z2GB52_9TELE</name>
<evidence type="ECO:0000256" key="1">
    <source>
        <dbReference type="SAM" id="MobiDB-lite"/>
    </source>
</evidence>
<sequence>MRSWDRTRHRHGTGRGPKGAQSGEAARQLMPCHTSCECLGKGPIKNTLQHVHEIREGSQSRSDEITMSNGSSDLCQPRLQENQSEPYTSVHWPVGRGQGEVAGLLQSVYRIPSKVNLRASQVVNQPFPNGAAVITGLG</sequence>
<protein>
    <submittedName>
        <fullName evidence="2">Uncharacterized protein</fullName>
    </submittedName>
</protein>
<evidence type="ECO:0000313" key="2">
    <source>
        <dbReference type="EMBL" id="TNN49862.1"/>
    </source>
</evidence>
<keyword evidence="3" id="KW-1185">Reference proteome</keyword>
<proteinExistence type="predicted"/>
<dbReference type="AlphaFoldDB" id="A0A4Z2GB52"/>
<evidence type="ECO:0000313" key="3">
    <source>
        <dbReference type="Proteomes" id="UP000314294"/>
    </source>
</evidence>
<dbReference type="Proteomes" id="UP000314294">
    <property type="component" value="Unassembled WGS sequence"/>
</dbReference>
<feature type="compositionally biased region" description="Polar residues" evidence="1">
    <location>
        <begin position="65"/>
        <end position="77"/>
    </location>
</feature>
<comment type="caution">
    <text evidence="2">The sequence shown here is derived from an EMBL/GenBank/DDBJ whole genome shotgun (WGS) entry which is preliminary data.</text>
</comment>
<feature type="region of interest" description="Disordered" evidence="1">
    <location>
        <begin position="1"/>
        <end position="26"/>
    </location>
</feature>
<organism evidence="2 3">
    <name type="scientific">Liparis tanakae</name>
    <name type="common">Tanaka's snailfish</name>
    <dbReference type="NCBI Taxonomy" id="230148"/>
    <lineage>
        <taxon>Eukaryota</taxon>
        <taxon>Metazoa</taxon>
        <taxon>Chordata</taxon>
        <taxon>Craniata</taxon>
        <taxon>Vertebrata</taxon>
        <taxon>Euteleostomi</taxon>
        <taxon>Actinopterygii</taxon>
        <taxon>Neopterygii</taxon>
        <taxon>Teleostei</taxon>
        <taxon>Neoteleostei</taxon>
        <taxon>Acanthomorphata</taxon>
        <taxon>Eupercaria</taxon>
        <taxon>Perciformes</taxon>
        <taxon>Cottioidei</taxon>
        <taxon>Cottales</taxon>
        <taxon>Liparidae</taxon>
        <taxon>Liparis</taxon>
    </lineage>
</organism>
<feature type="region of interest" description="Disordered" evidence="1">
    <location>
        <begin position="57"/>
        <end position="77"/>
    </location>
</feature>
<gene>
    <name evidence="2" type="ORF">EYF80_039955</name>
</gene>
<dbReference type="EMBL" id="SRLO01000639">
    <property type="protein sequence ID" value="TNN49862.1"/>
    <property type="molecule type" value="Genomic_DNA"/>
</dbReference>
<accession>A0A4Z2GB52</accession>